<evidence type="ECO:0000313" key="10">
    <source>
        <dbReference type="Proteomes" id="UP000677054"/>
    </source>
</evidence>
<dbReference type="GO" id="GO:0000492">
    <property type="term" value="P:box C/D snoRNP assembly"/>
    <property type="evidence" value="ECO:0007669"/>
    <property type="project" value="TreeGrafter"/>
</dbReference>
<protein>
    <recommendedName>
        <fullName evidence="8">HIT-type domain-containing protein</fullName>
    </recommendedName>
</protein>
<comment type="similarity">
    <text evidence="6">Belongs to the BCD1 family.</text>
</comment>
<dbReference type="GO" id="GO:0008270">
    <property type="term" value="F:zinc ion binding"/>
    <property type="evidence" value="ECO:0007669"/>
    <property type="project" value="UniProtKB-UniRule"/>
</dbReference>
<dbReference type="Pfam" id="PF04438">
    <property type="entry name" value="zf-HIT"/>
    <property type="match status" value="1"/>
</dbReference>
<evidence type="ECO:0000256" key="2">
    <source>
        <dbReference type="ARBA" id="ARBA00022723"/>
    </source>
</evidence>
<dbReference type="GO" id="GO:0048254">
    <property type="term" value="P:snoRNA localization"/>
    <property type="evidence" value="ECO:0007669"/>
    <property type="project" value="TreeGrafter"/>
</dbReference>
<keyword evidence="2" id="KW-0479">Metal-binding</keyword>
<accession>A0A7R8XAG0</accession>
<dbReference type="InterPro" id="IPR007529">
    <property type="entry name" value="Znf_HIT"/>
</dbReference>
<dbReference type="PROSITE" id="PS51083">
    <property type="entry name" value="ZF_HIT"/>
    <property type="match status" value="1"/>
</dbReference>
<gene>
    <name evidence="9" type="ORF">DSTB1V02_LOCUS2654</name>
</gene>
<dbReference type="GO" id="GO:0000463">
    <property type="term" value="P:maturation of LSU-rRNA from tricistronic rRNA transcript (SSU-rRNA, 5.8S rRNA, LSU-rRNA)"/>
    <property type="evidence" value="ECO:0007669"/>
    <property type="project" value="TreeGrafter"/>
</dbReference>
<evidence type="ECO:0000256" key="5">
    <source>
        <dbReference type="ARBA" id="ARBA00049598"/>
    </source>
</evidence>
<dbReference type="Pfam" id="PF25790">
    <property type="entry name" value="BCD1"/>
    <property type="match status" value="1"/>
</dbReference>
<evidence type="ECO:0000256" key="1">
    <source>
        <dbReference type="ARBA" id="ARBA00022553"/>
    </source>
</evidence>
<name>A0A7R8XAG0_9CRUS</name>
<evidence type="ECO:0000256" key="4">
    <source>
        <dbReference type="ARBA" id="ARBA00022833"/>
    </source>
</evidence>
<comment type="function">
    <text evidence="5">Required for box C/D snoRNAs accumulation involved in snoRNA processing, snoRNA transport to the nucleolus and ribosome biogenesis.</text>
</comment>
<evidence type="ECO:0000256" key="6">
    <source>
        <dbReference type="ARBA" id="ARBA00049654"/>
    </source>
</evidence>
<evidence type="ECO:0000256" key="7">
    <source>
        <dbReference type="PROSITE-ProRule" id="PRU00453"/>
    </source>
</evidence>
<dbReference type="OrthoDB" id="272357at2759"/>
<dbReference type="Gene3D" id="3.30.60.190">
    <property type="match status" value="1"/>
</dbReference>
<dbReference type="EMBL" id="CAJPEV010000305">
    <property type="protein sequence ID" value="CAG0883741.1"/>
    <property type="molecule type" value="Genomic_DNA"/>
</dbReference>
<keyword evidence="4" id="KW-0862">Zinc</keyword>
<dbReference type="CDD" id="cd23023">
    <property type="entry name" value="zf-HIT_BCD1"/>
    <property type="match status" value="1"/>
</dbReference>
<dbReference type="PANTHER" id="PTHR13483:SF3">
    <property type="entry name" value="BOX C_D SNORNA PROTEIN 1"/>
    <property type="match status" value="1"/>
</dbReference>
<keyword evidence="3 7" id="KW-0863">Zinc-finger</keyword>
<keyword evidence="10" id="KW-1185">Reference proteome</keyword>
<dbReference type="AlphaFoldDB" id="A0A7R8XAG0"/>
<keyword evidence="1" id="KW-0597">Phosphoprotein</keyword>
<sequence length="320" mass="36375">MLEPSKLCKEDMPLDECNVCKKAEGRYKCPACLIHSCSLDCVREHKIQTGCTGIRDKTKFVRLSKFDDSQLFSDFTFLEDGGRVVDGIQRSTRGLVPRIYPNQYNIHSLPHWLENLRWAARKRGTNLRFLPMGFERRRINKTRCRFFKNPDNGAREPEITWHVEWCFDNASCADSLTVFTDESVPERMRLAEAVSKYIDADDGEGGAENQMLFYRSAGHPNIALLLEAEGPEKNTAAYHELDPSLSLRANLRGKTIVEYPRIHVIRKHHLHAYSRIQTCLPDLNQVISTADARLSSSGAIETSYLGCDFEVPSTDGSESE</sequence>
<dbReference type="GO" id="GO:0070761">
    <property type="term" value="C:pre-snoRNP complex"/>
    <property type="evidence" value="ECO:0007669"/>
    <property type="project" value="TreeGrafter"/>
</dbReference>
<evidence type="ECO:0000313" key="9">
    <source>
        <dbReference type="EMBL" id="CAD7242701.1"/>
    </source>
</evidence>
<evidence type="ECO:0000256" key="3">
    <source>
        <dbReference type="ARBA" id="ARBA00022771"/>
    </source>
</evidence>
<proteinExistence type="inferred from homology"/>
<dbReference type="InterPro" id="IPR057721">
    <property type="entry name" value="BCD1_alpha/beta"/>
</dbReference>
<reference evidence="9" key="1">
    <citation type="submission" date="2020-11" db="EMBL/GenBank/DDBJ databases">
        <authorList>
            <person name="Tran Van P."/>
        </authorList>
    </citation>
    <scope>NUCLEOTIDE SEQUENCE</scope>
</reference>
<evidence type="ECO:0000259" key="8">
    <source>
        <dbReference type="PROSITE" id="PS51083"/>
    </source>
</evidence>
<dbReference type="InterPro" id="IPR051639">
    <property type="entry name" value="BCD1"/>
</dbReference>
<feature type="domain" description="HIT-type" evidence="8">
    <location>
        <begin position="17"/>
        <end position="51"/>
    </location>
</feature>
<dbReference type="Proteomes" id="UP000677054">
    <property type="component" value="Unassembled WGS sequence"/>
</dbReference>
<dbReference type="SUPFAM" id="SSF144232">
    <property type="entry name" value="HIT/MYND zinc finger-like"/>
    <property type="match status" value="1"/>
</dbReference>
<organism evidence="9">
    <name type="scientific">Darwinula stevensoni</name>
    <dbReference type="NCBI Taxonomy" id="69355"/>
    <lineage>
        <taxon>Eukaryota</taxon>
        <taxon>Metazoa</taxon>
        <taxon>Ecdysozoa</taxon>
        <taxon>Arthropoda</taxon>
        <taxon>Crustacea</taxon>
        <taxon>Oligostraca</taxon>
        <taxon>Ostracoda</taxon>
        <taxon>Podocopa</taxon>
        <taxon>Podocopida</taxon>
        <taxon>Darwinulocopina</taxon>
        <taxon>Darwinuloidea</taxon>
        <taxon>Darwinulidae</taxon>
        <taxon>Darwinula</taxon>
    </lineage>
</organism>
<dbReference type="GO" id="GO:0005634">
    <property type="term" value="C:nucleus"/>
    <property type="evidence" value="ECO:0007669"/>
    <property type="project" value="TreeGrafter"/>
</dbReference>
<dbReference type="PANTHER" id="PTHR13483">
    <property type="entry name" value="BOX C_D SNORNA PROTEIN 1-RELATED"/>
    <property type="match status" value="1"/>
</dbReference>
<dbReference type="EMBL" id="LR899822">
    <property type="protein sequence ID" value="CAD7242701.1"/>
    <property type="molecule type" value="Genomic_DNA"/>
</dbReference>